<gene>
    <name evidence="1" type="ORF">K0M31_000307</name>
</gene>
<keyword evidence="2" id="KW-1185">Reference proteome</keyword>
<evidence type="ECO:0000313" key="2">
    <source>
        <dbReference type="Proteomes" id="UP001177670"/>
    </source>
</evidence>
<accession>A0AA40KWL0</accession>
<name>A0AA40KWL0_9HYME</name>
<protein>
    <submittedName>
        <fullName evidence="1">Uncharacterized protein</fullName>
    </submittedName>
</protein>
<dbReference type="Proteomes" id="UP001177670">
    <property type="component" value="Unassembled WGS sequence"/>
</dbReference>
<proteinExistence type="predicted"/>
<sequence length="64" mass="6971">MVRSVVAEGEYLEGVAGEEDREKGCAPVSDLDVYGVASERSRRTPRWFCDQCQESASKFAGVGV</sequence>
<reference evidence="1" key="1">
    <citation type="submission" date="2021-10" db="EMBL/GenBank/DDBJ databases">
        <title>Melipona bicolor Genome sequencing and assembly.</title>
        <authorList>
            <person name="Araujo N.S."/>
            <person name="Arias M.C."/>
        </authorList>
    </citation>
    <scope>NUCLEOTIDE SEQUENCE</scope>
    <source>
        <strain evidence="1">USP_2M_L1-L4_2017</strain>
        <tissue evidence="1">Whole body</tissue>
    </source>
</reference>
<organism evidence="1 2">
    <name type="scientific">Melipona bicolor</name>
    <dbReference type="NCBI Taxonomy" id="60889"/>
    <lineage>
        <taxon>Eukaryota</taxon>
        <taxon>Metazoa</taxon>
        <taxon>Ecdysozoa</taxon>
        <taxon>Arthropoda</taxon>
        <taxon>Hexapoda</taxon>
        <taxon>Insecta</taxon>
        <taxon>Pterygota</taxon>
        <taxon>Neoptera</taxon>
        <taxon>Endopterygota</taxon>
        <taxon>Hymenoptera</taxon>
        <taxon>Apocrita</taxon>
        <taxon>Aculeata</taxon>
        <taxon>Apoidea</taxon>
        <taxon>Anthophila</taxon>
        <taxon>Apidae</taxon>
        <taxon>Melipona</taxon>
    </lineage>
</organism>
<dbReference type="EMBL" id="JAHYIQ010000001">
    <property type="protein sequence ID" value="KAK1135726.1"/>
    <property type="molecule type" value="Genomic_DNA"/>
</dbReference>
<evidence type="ECO:0000313" key="1">
    <source>
        <dbReference type="EMBL" id="KAK1135726.1"/>
    </source>
</evidence>
<dbReference type="AlphaFoldDB" id="A0AA40KWL0"/>
<comment type="caution">
    <text evidence="1">The sequence shown here is derived from an EMBL/GenBank/DDBJ whole genome shotgun (WGS) entry which is preliminary data.</text>
</comment>